<protein>
    <submittedName>
        <fullName evidence="1">Uncharacterized protein</fullName>
    </submittedName>
</protein>
<dbReference type="Proteomes" id="UP001159363">
    <property type="component" value="Chromosome 2"/>
</dbReference>
<reference evidence="1 2" key="1">
    <citation type="submission" date="2023-02" db="EMBL/GenBank/DDBJ databases">
        <title>LHISI_Scaffold_Assembly.</title>
        <authorList>
            <person name="Stuart O.P."/>
            <person name="Cleave R."/>
            <person name="Magrath M.J.L."/>
            <person name="Mikheyev A.S."/>
        </authorList>
    </citation>
    <scope>NUCLEOTIDE SEQUENCE [LARGE SCALE GENOMIC DNA]</scope>
    <source>
        <strain evidence="1">Daus_M_001</strain>
        <tissue evidence="1">Leg muscle</tissue>
    </source>
</reference>
<sequence>MSSRSSDSIQSVQSPAESVLDFRKWESCRTMPLGGGFSRVSPVSPTLLHTHLAFPSSALETTVLPGRDHVDAVKLWLCKVWHIALRSVYCRLLARVCHVCWLTQQPTAALREQYEETPSFYLPHPGSESTSWKQTSGMSVTMAPSVAVACLSQLRYDLTLLQISLSSSQVARHAPACYPNMLLIDVLTFLLLLFFKDIGSLCLLECKRRGLAYDLRIVQGWIYMKDAEEYPESRTSAAEASEKLEVSIDMSEWASIPRVHVPVRGEM</sequence>
<name>A0ABQ9I4B0_9NEOP</name>
<gene>
    <name evidence="1" type="ORF">PR048_003998</name>
</gene>
<comment type="caution">
    <text evidence="1">The sequence shown here is derived from an EMBL/GenBank/DDBJ whole genome shotgun (WGS) entry which is preliminary data.</text>
</comment>
<accession>A0ABQ9I4B0</accession>
<organism evidence="1 2">
    <name type="scientific">Dryococelus australis</name>
    <dbReference type="NCBI Taxonomy" id="614101"/>
    <lineage>
        <taxon>Eukaryota</taxon>
        <taxon>Metazoa</taxon>
        <taxon>Ecdysozoa</taxon>
        <taxon>Arthropoda</taxon>
        <taxon>Hexapoda</taxon>
        <taxon>Insecta</taxon>
        <taxon>Pterygota</taxon>
        <taxon>Neoptera</taxon>
        <taxon>Polyneoptera</taxon>
        <taxon>Phasmatodea</taxon>
        <taxon>Verophasmatodea</taxon>
        <taxon>Anareolatae</taxon>
        <taxon>Phasmatidae</taxon>
        <taxon>Eurycanthinae</taxon>
        <taxon>Dryococelus</taxon>
    </lineage>
</organism>
<dbReference type="EMBL" id="JARBHB010000002">
    <property type="protein sequence ID" value="KAJ8891470.1"/>
    <property type="molecule type" value="Genomic_DNA"/>
</dbReference>
<proteinExistence type="predicted"/>
<evidence type="ECO:0000313" key="1">
    <source>
        <dbReference type="EMBL" id="KAJ8891470.1"/>
    </source>
</evidence>
<evidence type="ECO:0000313" key="2">
    <source>
        <dbReference type="Proteomes" id="UP001159363"/>
    </source>
</evidence>
<keyword evidence="2" id="KW-1185">Reference proteome</keyword>